<evidence type="ECO:0000256" key="1">
    <source>
        <dbReference type="ARBA" id="ARBA00022723"/>
    </source>
</evidence>
<accession>A0A6P1MNN1</accession>
<organism evidence="5 6">
    <name type="scientific">Aminipila terrae</name>
    <dbReference type="NCBI Taxonomy" id="2697030"/>
    <lineage>
        <taxon>Bacteria</taxon>
        <taxon>Bacillati</taxon>
        <taxon>Bacillota</taxon>
        <taxon>Clostridia</taxon>
        <taxon>Peptostreptococcales</taxon>
        <taxon>Anaerovoracaceae</taxon>
        <taxon>Aminipila</taxon>
    </lineage>
</organism>
<evidence type="ECO:0000256" key="2">
    <source>
        <dbReference type="ARBA" id="ARBA00023004"/>
    </source>
</evidence>
<name>A0A6P1MNN1_9FIRM</name>
<dbReference type="PRINTS" id="PR00069">
    <property type="entry name" value="ALDKETRDTASE"/>
</dbReference>
<dbReference type="KEGG" id="amic:Ami3637_16175"/>
<dbReference type="EMBL" id="CP047591">
    <property type="protein sequence ID" value="QHI73708.1"/>
    <property type="molecule type" value="Genomic_DNA"/>
</dbReference>
<dbReference type="Pfam" id="PF13187">
    <property type="entry name" value="Fer4_9"/>
    <property type="match status" value="1"/>
</dbReference>
<dbReference type="InterPro" id="IPR053135">
    <property type="entry name" value="AKR2_Oxidoreductase"/>
</dbReference>
<dbReference type="PROSITE" id="PS00198">
    <property type="entry name" value="4FE4S_FER_1"/>
    <property type="match status" value="1"/>
</dbReference>
<protein>
    <submittedName>
        <fullName evidence="5">Aldo/keto reductase</fullName>
    </submittedName>
</protein>
<dbReference type="InterPro" id="IPR020471">
    <property type="entry name" value="AKR"/>
</dbReference>
<dbReference type="InterPro" id="IPR036812">
    <property type="entry name" value="NAD(P)_OxRdtase_dom_sf"/>
</dbReference>
<dbReference type="CDD" id="cd19096">
    <property type="entry name" value="AKR_Fe-S_oxidoreductase"/>
    <property type="match status" value="1"/>
</dbReference>
<feature type="domain" description="4Fe-4S ferredoxin-type" evidence="4">
    <location>
        <begin position="330"/>
        <end position="359"/>
    </location>
</feature>
<dbReference type="PROSITE" id="PS51379">
    <property type="entry name" value="4FE4S_FER_2"/>
    <property type="match status" value="1"/>
</dbReference>
<dbReference type="Gene3D" id="3.20.20.100">
    <property type="entry name" value="NADP-dependent oxidoreductase domain"/>
    <property type="match status" value="1"/>
</dbReference>
<dbReference type="GO" id="GO:0051536">
    <property type="term" value="F:iron-sulfur cluster binding"/>
    <property type="evidence" value="ECO:0007669"/>
    <property type="project" value="UniProtKB-KW"/>
</dbReference>
<evidence type="ECO:0000256" key="3">
    <source>
        <dbReference type="ARBA" id="ARBA00023014"/>
    </source>
</evidence>
<evidence type="ECO:0000313" key="5">
    <source>
        <dbReference type="EMBL" id="QHI73708.1"/>
    </source>
</evidence>
<sequence>MKYVNYGKTGLKVSRFGLGCMRFPDNEAEAIEMVRYALDHGVNYIDTAYVYQGSENITGKSLKDGYRNKTYLATKSPIWNITTYNDFEKYLDEQLKRLQTDYIDVYLLHNLGFDNWQKVKRFDGLTFLDKMVKKGKIRHTAFSYHGPLELFKEVTESYDWEMAQIQLNILDEFYQVGTQGLKYLAEKGIAAVIMEPLKGGSIVNQYPPEVKGILSNYPEKRTLVEWCFRWLYNMPEVSVVISGTSTLAQLKENLDIFHKAECNVMTTEDLNLINRIREAFEKKKGIDCTGCSYCMPCPKNVNIPEIFKLYNSVSMTDSFIDGWTYKSSIISSGAGADQCINCGLCMTYCPQNIVIPENLKKAHSLLLK</sequence>
<dbReference type="PANTHER" id="PTHR43312:SF2">
    <property type="entry name" value="OXIDOREDUCTASE"/>
    <property type="match status" value="1"/>
</dbReference>
<dbReference type="InterPro" id="IPR023210">
    <property type="entry name" value="NADP_OxRdtase_dom"/>
</dbReference>
<dbReference type="InterPro" id="IPR017896">
    <property type="entry name" value="4Fe4S_Fe-S-bd"/>
</dbReference>
<keyword evidence="2" id="KW-0408">Iron</keyword>
<dbReference type="GO" id="GO:0016491">
    <property type="term" value="F:oxidoreductase activity"/>
    <property type="evidence" value="ECO:0007669"/>
    <property type="project" value="InterPro"/>
</dbReference>
<dbReference type="GO" id="GO:0046872">
    <property type="term" value="F:metal ion binding"/>
    <property type="evidence" value="ECO:0007669"/>
    <property type="project" value="UniProtKB-KW"/>
</dbReference>
<dbReference type="InterPro" id="IPR017900">
    <property type="entry name" value="4Fe4S_Fe_S_CS"/>
</dbReference>
<evidence type="ECO:0000313" key="6">
    <source>
        <dbReference type="Proteomes" id="UP000463883"/>
    </source>
</evidence>
<dbReference type="AlphaFoldDB" id="A0A6P1MNN1"/>
<keyword evidence="3" id="KW-0411">Iron-sulfur</keyword>
<evidence type="ECO:0000259" key="4">
    <source>
        <dbReference type="PROSITE" id="PS51379"/>
    </source>
</evidence>
<dbReference type="Proteomes" id="UP000463883">
    <property type="component" value="Chromosome"/>
</dbReference>
<dbReference type="PANTHER" id="PTHR43312">
    <property type="entry name" value="D-THREO-ALDOSE 1-DEHYDROGENASE"/>
    <property type="match status" value="1"/>
</dbReference>
<proteinExistence type="predicted"/>
<dbReference type="SUPFAM" id="SSF51430">
    <property type="entry name" value="NAD(P)-linked oxidoreductase"/>
    <property type="match status" value="1"/>
</dbReference>
<reference evidence="5 6" key="1">
    <citation type="submission" date="2020-01" db="EMBL/GenBank/DDBJ databases">
        <title>Genomic analysis of Aminipila sp. CBA3637.</title>
        <authorList>
            <person name="Kim Y.B."/>
            <person name="Roh S.W."/>
        </authorList>
    </citation>
    <scope>NUCLEOTIDE SEQUENCE [LARGE SCALE GENOMIC DNA]</scope>
    <source>
        <strain evidence="5 6">CBA3637</strain>
    </source>
</reference>
<keyword evidence="6" id="KW-1185">Reference proteome</keyword>
<dbReference type="Pfam" id="PF00248">
    <property type="entry name" value="Aldo_ket_red"/>
    <property type="match status" value="1"/>
</dbReference>
<dbReference type="SUPFAM" id="SSF46548">
    <property type="entry name" value="alpha-helical ferredoxin"/>
    <property type="match status" value="1"/>
</dbReference>
<keyword evidence="1" id="KW-0479">Metal-binding</keyword>
<dbReference type="RefSeq" id="WP_162363473.1">
    <property type="nucleotide sequence ID" value="NZ_CP047591.1"/>
</dbReference>
<gene>
    <name evidence="5" type="ORF">Ami3637_16175</name>
</gene>